<dbReference type="Pfam" id="PF11852">
    <property type="entry name" value="Pullul_strch_C"/>
    <property type="match status" value="1"/>
</dbReference>
<dbReference type="Gene3D" id="2.60.40.1180">
    <property type="entry name" value="Golgi alpha-mannosidase II"/>
    <property type="match status" value="1"/>
</dbReference>
<dbReference type="GO" id="GO:0004553">
    <property type="term" value="F:hydrolase activity, hydrolyzing O-glycosyl compounds"/>
    <property type="evidence" value="ECO:0007669"/>
    <property type="project" value="InterPro"/>
</dbReference>
<dbReference type="Gene3D" id="2.60.40.1130">
    <property type="entry name" value="Rab geranylgeranyltransferase alpha-subunit, insert domain"/>
    <property type="match status" value="1"/>
</dbReference>
<dbReference type="InterPro" id="IPR013783">
    <property type="entry name" value="Ig-like_fold"/>
</dbReference>
<dbReference type="STRING" id="1249481.D641_0107005"/>
<dbReference type="InterPro" id="IPR004193">
    <property type="entry name" value="Glyco_hydro_13_N"/>
</dbReference>
<evidence type="ECO:0000313" key="7">
    <source>
        <dbReference type="Proteomes" id="UP000019754"/>
    </source>
</evidence>
<proteinExistence type="inferred from homology"/>
<dbReference type="RefSeq" id="WP_017824937.1">
    <property type="nucleotide sequence ID" value="NZ_KB403093.1"/>
</dbReference>
<evidence type="ECO:0000256" key="1">
    <source>
        <dbReference type="ARBA" id="ARBA00008061"/>
    </source>
</evidence>
<sequence length="930" mass="101069">MTTPDPSVPLSLTDLAHDSSPGVEAQRAHFLTETVIAWPQDLASPQTPGTNVDVDAGSQGTDDRARSQDADGCRWELWTAPTGGLALADGQVAGGERLGTLTPRERSLTDAELEDRRHLEGFLALELSGVDRPTLEAALTGQLAVAQLRSDRVEVLTGVQIPGVLDALYAEQASVAPLGPRLTADGWEVSLWAPTATRVALQLDGGEHGADSPLPMHRDRAGIWRATGPATGPGSWTDRSYLFEVEVYVPAEDRVLTNLVTDPYSVGLTVDSERSVLVDLTDERWAPPVWEGTPAPRLERPAQQTIYELHVRDFSAGDEALPVELRGTYLAFGHPDSTGTARLRELAQAGLTTLHLLPTYDIATVPELRSRQQQAMIPAGAGPASADQQAAVGEVADQDAYNWGYDPFHYLAPEGSYATEGHQDGGERIAQFRTMVGELHAMGLQVVLDVVFNHTAHDGQHQRSVLDRIVPGYYHRLDLDGVIADSACNSNTATEHAMMRRLMVDAVVLWVRHYRVDGFRFDLMGHHRRQDMVAVREALDALTPEADGVDGTRIYLYGEGWNFGEVADNARFTQATQGQLDGTSIGCFNDRIRDAVHGGSLMDPDPRMNRGFATGLFFTPNELSPDSAEQQRADLLHRTDQIRLSMAGNLKDFELLASTGDTLRGEQLDYNGSPAGFASRPEETVNYVDAHDNETLFDTFVWKLPQDAPMEVRVRLNHLALATVALGQSPAFWASGTDLLRSKSLDTDSYNSGDLVNTIDWTMRDNGFGRGLPSAARNQHLWERQGPMLEDPAKRPTPEQIADSAAMALDLLRLRHSTPLFTLGDAELIHHKVTFPSSGPGATPGLLVMRIDDTAGPDADPALDGLLVVFNSSPEAITEQIDGMAGIDLGLSPIQANGADPVVRETTWDARTGTVGIPAHTVAVLLQHRR</sequence>
<accession>A0A022KUR6</accession>
<dbReference type="AlphaFoldDB" id="A0A022KUR6"/>
<dbReference type="Proteomes" id="UP000019754">
    <property type="component" value="Unassembled WGS sequence"/>
</dbReference>
<dbReference type="SUPFAM" id="SSF81296">
    <property type="entry name" value="E set domains"/>
    <property type="match status" value="2"/>
</dbReference>
<evidence type="ECO:0000259" key="3">
    <source>
        <dbReference type="Pfam" id="PF02922"/>
    </source>
</evidence>
<dbReference type="InterPro" id="IPR017853">
    <property type="entry name" value="GH"/>
</dbReference>
<dbReference type="Gene3D" id="3.20.20.80">
    <property type="entry name" value="Glycosidases"/>
    <property type="match status" value="1"/>
</dbReference>
<dbReference type="Gene3D" id="2.60.40.10">
    <property type="entry name" value="Immunoglobulins"/>
    <property type="match status" value="1"/>
</dbReference>
<evidence type="ECO:0000256" key="2">
    <source>
        <dbReference type="SAM" id="MobiDB-lite"/>
    </source>
</evidence>
<dbReference type="InterPro" id="IPR024561">
    <property type="entry name" value="Pullul_strch_C"/>
</dbReference>
<feature type="compositionally biased region" description="Basic and acidic residues" evidence="2">
    <location>
        <begin position="61"/>
        <end position="70"/>
    </location>
</feature>
<feature type="domain" description="Alpha-1,6-glucosidases pullulanase-type C-terminal" evidence="4">
    <location>
        <begin position="764"/>
        <end position="927"/>
    </location>
</feature>
<feature type="domain" description="Glycoside hydrolase family 13 N-terminal" evidence="3">
    <location>
        <begin position="177"/>
        <end position="265"/>
    </location>
</feature>
<dbReference type="EMBL" id="AORC01000008">
    <property type="protein sequence ID" value="EYT49582.1"/>
    <property type="molecule type" value="Genomic_DNA"/>
</dbReference>
<protein>
    <submittedName>
        <fullName evidence="6">Pullulanase</fullName>
    </submittedName>
</protein>
<dbReference type="HOGENOM" id="CLU_004744_5_1_11"/>
<evidence type="ECO:0000259" key="4">
    <source>
        <dbReference type="Pfam" id="PF11852"/>
    </source>
</evidence>
<reference evidence="6 7" key="1">
    <citation type="journal article" date="2013" name="Genome Announc.">
        <title>Draft genome sequence of an Actinobacterium, Brachybacterium muris strain UCD-AY4.</title>
        <authorList>
            <person name="Lo J.R."/>
            <person name="Lang J.M."/>
            <person name="Darling A.E."/>
            <person name="Eisen J.A."/>
            <person name="Coil D.A."/>
        </authorList>
    </citation>
    <scope>NUCLEOTIDE SEQUENCE [LARGE SCALE GENOMIC DNA]</scope>
    <source>
        <strain evidence="6 7">UCD-AY4</strain>
    </source>
</reference>
<gene>
    <name evidence="6" type="ORF">D641_0107005</name>
</gene>
<dbReference type="InterPro" id="IPR013780">
    <property type="entry name" value="Glyco_hydro_b"/>
</dbReference>
<dbReference type="Pfam" id="PF17967">
    <property type="entry name" value="Pullulanase_N2"/>
    <property type="match status" value="1"/>
</dbReference>
<comment type="similarity">
    <text evidence="1">Belongs to the glycosyl hydrolase 13 family.</text>
</comment>
<dbReference type="CDD" id="cd02860">
    <property type="entry name" value="E_set_Pullulanase"/>
    <property type="match status" value="1"/>
</dbReference>
<organism evidence="6 7">
    <name type="scientific">Brachybacterium muris UCD-AY4</name>
    <dbReference type="NCBI Taxonomy" id="1249481"/>
    <lineage>
        <taxon>Bacteria</taxon>
        <taxon>Bacillati</taxon>
        <taxon>Actinomycetota</taxon>
        <taxon>Actinomycetes</taxon>
        <taxon>Micrococcales</taxon>
        <taxon>Dermabacteraceae</taxon>
        <taxon>Brachybacterium</taxon>
    </lineage>
</organism>
<dbReference type="CDD" id="cd11341">
    <property type="entry name" value="AmyAc_Pullulanase_LD-like"/>
    <property type="match status" value="1"/>
</dbReference>
<dbReference type="GO" id="GO:0005975">
    <property type="term" value="P:carbohydrate metabolic process"/>
    <property type="evidence" value="ECO:0007669"/>
    <property type="project" value="InterPro"/>
</dbReference>
<dbReference type="InterPro" id="IPR014756">
    <property type="entry name" value="Ig_E-set"/>
</dbReference>
<name>A0A022KUR6_9MICO</name>
<keyword evidence="7" id="KW-1185">Reference proteome</keyword>
<dbReference type="SUPFAM" id="SSF51011">
    <property type="entry name" value="Glycosyl hydrolase domain"/>
    <property type="match status" value="1"/>
</dbReference>
<feature type="region of interest" description="Disordered" evidence="2">
    <location>
        <begin position="1"/>
        <end position="21"/>
    </location>
</feature>
<dbReference type="SUPFAM" id="SSF51445">
    <property type="entry name" value="(Trans)glycosidases"/>
    <property type="match status" value="1"/>
</dbReference>
<feature type="region of interest" description="Disordered" evidence="2">
    <location>
        <begin position="41"/>
        <end position="70"/>
    </location>
</feature>
<dbReference type="InterPro" id="IPR040671">
    <property type="entry name" value="Pullulanase_N2"/>
</dbReference>
<dbReference type="Pfam" id="PF02922">
    <property type="entry name" value="CBM_48"/>
    <property type="match status" value="1"/>
</dbReference>
<evidence type="ECO:0000259" key="5">
    <source>
        <dbReference type="Pfam" id="PF17967"/>
    </source>
</evidence>
<evidence type="ECO:0000313" key="6">
    <source>
        <dbReference type="EMBL" id="EYT49582.1"/>
    </source>
</evidence>
<comment type="caution">
    <text evidence="6">The sequence shown here is derived from an EMBL/GenBank/DDBJ whole genome shotgun (WGS) entry which is preliminary data.</text>
</comment>
<dbReference type="PANTHER" id="PTHR43002">
    <property type="entry name" value="GLYCOGEN DEBRANCHING ENZYME"/>
    <property type="match status" value="1"/>
</dbReference>
<feature type="domain" description="Pullulanase N2" evidence="5">
    <location>
        <begin position="26"/>
        <end position="166"/>
    </location>
</feature>